<evidence type="ECO:0000313" key="2">
    <source>
        <dbReference type="EMBL" id="ANH80282.1"/>
    </source>
</evidence>
<dbReference type="InterPro" id="IPR050104">
    <property type="entry name" value="FMN-dep_NADH:Q_OxRdtase_AzoR1"/>
</dbReference>
<dbReference type="Gene3D" id="3.40.50.360">
    <property type="match status" value="1"/>
</dbReference>
<dbReference type="Proteomes" id="UP000077667">
    <property type="component" value="Chromosome"/>
</dbReference>
<dbReference type="EMBL" id="CP015772">
    <property type="protein sequence ID" value="ANH80282.1"/>
    <property type="molecule type" value="Genomic_DNA"/>
</dbReference>
<dbReference type="AlphaFoldDB" id="A0A1A9I0R7"/>
<feature type="domain" description="Flavodoxin-like fold" evidence="1">
    <location>
        <begin position="2"/>
        <end position="99"/>
    </location>
</feature>
<evidence type="ECO:0000313" key="3">
    <source>
        <dbReference type="Proteomes" id="UP000077667"/>
    </source>
</evidence>
<keyword evidence="3" id="KW-1185">Reference proteome</keyword>
<accession>A0A1A9I0R7</accession>
<dbReference type="SUPFAM" id="SSF52218">
    <property type="entry name" value="Flavoproteins"/>
    <property type="match status" value="1"/>
</dbReference>
<dbReference type="OrthoDB" id="9805013at2"/>
<dbReference type="KEGG" id="nia:A8C56_04180"/>
<proteinExistence type="predicted"/>
<dbReference type="InterPro" id="IPR029039">
    <property type="entry name" value="Flavoprotein-like_sf"/>
</dbReference>
<dbReference type="PANTHER" id="PTHR43741">
    <property type="entry name" value="FMN-DEPENDENT NADH-AZOREDUCTASE 1"/>
    <property type="match status" value="1"/>
</dbReference>
<dbReference type="RefSeq" id="WP_067752440.1">
    <property type="nucleotide sequence ID" value="NZ_CP015772.1"/>
</dbReference>
<sequence>MKKVLVINASFRKERSYSRKPTRLFVENRKLKHPEDVFTYREAGIEIAPNIDVHRIAAAFIKRAGRTAANQRAIKMSNELVKEFKEHDIYVIGTFMYNWPVQGGR</sequence>
<protein>
    <recommendedName>
        <fullName evidence="1">Flavodoxin-like fold domain-containing protein</fullName>
    </recommendedName>
</protein>
<evidence type="ECO:0000259" key="1">
    <source>
        <dbReference type="Pfam" id="PF02525"/>
    </source>
</evidence>
<name>A0A1A9I0R7_9BACT</name>
<organism evidence="2 3">
    <name type="scientific">Niabella ginsenosidivorans</name>
    <dbReference type="NCBI Taxonomy" id="1176587"/>
    <lineage>
        <taxon>Bacteria</taxon>
        <taxon>Pseudomonadati</taxon>
        <taxon>Bacteroidota</taxon>
        <taxon>Chitinophagia</taxon>
        <taxon>Chitinophagales</taxon>
        <taxon>Chitinophagaceae</taxon>
        <taxon>Niabella</taxon>
    </lineage>
</organism>
<dbReference type="Pfam" id="PF02525">
    <property type="entry name" value="Flavodoxin_2"/>
    <property type="match status" value="1"/>
</dbReference>
<dbReference type="PANTHER" id="PTHR43741:SF2">
    <property type="entry name" value="FMN-DEPENDENT NADH:QUINONE OXIDOREDUCTASE"/>
    <property type="match status" value="1"/>
</dbReference>
<dbReference type="InterPro" id="IPR003680">
    <property type="entry name" value="Flavodoxin_fold"/>
</dbReference>
<reference evidence="2 3" key="1">
    <citation type="submission" date="2016-05" db="EMBL/GenBank/DDBJ databases">
        <title>Niabella ginsenosidivorans BS26 whole genome sequencing.</title>
        <authorList>
            <person name="Im W.T."/>
            <person name="Siddiqi M.Z."/>
        </authorList>
    </citation>
    <scope>NUCLEOTIDE SEQUENCE [LARGE SCALE GENOMIC DNA]</scope>
    <source>
        <strain evidence="2 3">BS26</strain>
    </source>
</reference>
<gene>
    <name evidence="2" type="ORF">A8C56_04180</name>
</gene>